<protein>
    <submittedName>
        <fullName evidence="1">Uncharacterized protein</fullName>
    </submittedName>
</protein>
<dbReference type="EMBL" id="LR796250">
    <property type="protein sequence ID" value="CAB4130864.1"/>
    <property type="molecule type" value="Genomic_DNA"/>
</dbReference>
<gene>
    <name evidence="1" type="ORF">UFOVP124_38</name>
</gene>
<accession>A0A6J5L8M8</accession>
<sequence>MSLSTSLYCTDEDLCIAAPGDFGQLIPLAQTVAKGTDGVFAASSNGSWTLISASCNFAGQSVSAGAILQIRGPQSAYPATDFLAVDSVTGSLVTLRRPGLPTGMGNPPGPAAGVNAVQFMIGTLYPQIERASYDIRKTFDLDDAVPGRKFDDMYDPRELQEACIALVLARQYRDMARHVGKMEDFYEKSKNHQADYTRIIQRTQIHMKNNHPGGDKLMRTPRLSR</sequence>
<name>A0A6J5L8M8_9CAUD</name>
<organism evidence="1">
    <name type="scientific">uncultured Caudovirales phage</name>
    <dbReference type="NCBI Taxonomy" id="2100421"/>
    <lineage>
        <taxon>Viruses</taxon>
        <taxon>Duplodnaviria</taxon>
        <taxon>Heunggongvirae</taxon>
        <taxon>Uroviricota</taxon>
        <taxon>Caudoviricetes</taxon>
        <taxon>Peduoviridae</taxon>
        <taxon>Maltschvirus</taxon>
        <taxon>Maltschvirus maltsch</taxon>
    </lineage>
</organism>
<proteinExistence type="predicted"/>
<reference evidence="1" key="1">
    <citation type="submission" date="2020-04" db="EMBL/GenBank/DDBJ databases">
        <authorList>
            <person name="Chiriac C."/>
            <person name="Salcher M."/>
            <person name="Ghai R."/>
            <person name="Kavagutti S V."/>
        </authorList>
    </citation>
    <scope>NUCLEOTIDE SEQUENCE</scope>
</reference>
<evidence type="ECO:0000313" key="1">
    <source>
        <dbReference type="EMBL" id="CAB4130864.1"/>
    </source>
</evidence>